<dbReference type="InterPro" id="IPR020846">
    <property type="entry name" value="MFS_dom"/>
</dbReference>
<dbReference type="CDD" id="cd17502">
    <property type="entry name" value="MFS_Azr1_MDR_like"/>
    <property type="match status" value="1"/>
</dbReference>
<feature type="transmembrane region" description="Helical" evidence="5">
    <location>
        <begin position="230"/>
        <end position="249"/>
    </location>
</feature>
<dbReference type="Gene3D" id="1.20.1250.20">
    <property type="entry name" value="MFS general substrate transporter like domains"/>
    <property type="match status" value="1"/>
</dbReference>
<evidence type="ECO:0000256" key="3">
    <source>
        <dbReference type="ARBA" id="ARBA00022989"/>
    </source>
</evidence>
<feature type="transmembrane region" description="Helical" evidence="5">
    <location>
        <begin position="303"/>
        <end position="326"/>
    </location>
</feature>
<feature type="transmembrane region" description="Helical" evidence="5">
    <location>
        <begin position="90"/>
        <end position="115"/>
    </location>
</feature>
<evidence type="ECO:0000256" key="5">
    <source>
        <dbReference type="SAM" id="Phobius"/>
    </source>
</evidence>
<feature type="transmembrane region" description="Helical" evidence="5">
    <location>
        <begin position="333"/>
        <end position="351"/>
    </location>
</feature>
<comment type="caution">
    <text evidence="7">The sequence shown here is derived from an EMBL/GenBank/DDBJ whole genome shotgun (WGS) entry which is preliminary data.</text>
</comment>
<dbReference type="InterPro" id="IPR036259">
    <property type="entry name" value="MFS_trans_sf"/>
</dbReference>
<keyword evidence="8" id="KW-1185">Reference proteome</keyword>
<evidence type="ECO:0000256" key="4">
    <source>
        <dbReference type="ARBA" id="ARBA00023136"/>
    </source>
</evidence>
<feature type="transmembrane region" description="Helical" evidence="5">
    <location>
        <begin position="155"/>
        <end position="175"/>
    </location>
</feature>
<feature type="domain" description="Major facilitator superfamily (MFS) profile" evidence="6">
    <location>
        <begin position="1"/>
        <end position="494"/>
    </location>
</feature>
<accession>A0A9P4LB63</accession>
<dbReference type="GO" id="GO:0005886">
    <property type="term" value="C:plasma membrane"/>
    <property type="evidence" value="ECO:0007669"/>
    <property type="project" value="TreeGrafter"/>
</dbReference>
<dbReference type="PANTHER" id="PTHR23501">
    <property type="entry name" value="MAJOR FACILITATOR SUPERFAMILY"/>
    <property type="match status" value="1"/>
</dbReference>
<dbReference type="GO" id="GO:0022857">
    <property type="term" value="F:transmembrane transporter activity"/>
    <property type="evidence" value="ECO:0007669"/>
    <property type="project" value="InterPro"/>
</dbReference>
<reference evidence="7" key="1">
    <citation type="submission" date="2020-01" db="EMBL/GenBank/DDBJ databases">
        <authorList>
            <consortium name="DOE Joint Genome Institute"/>
            <person name="Haridas S."/>
            <person name="Albert R."/>
            <person name="Binder M."/>
            <person name="Bloem J."/>
            <person name="Labutti K."/>
            <person name="Salamov A."/>
            <person name="Andreopoulos B."/>
            <person name="Baker S.E."/>
            <person name="Barry K."/>
            <person name="Bills G."/>
            <person name="Bluhm B.H."/>
            <person name="Cannon C."/>
            <person name="Castanera R."/>
            <person name="Culley D.E."/>
            <person name="Daum C."/>
            <person name="Ezra D."/>
            <person name="Gonzalez J.B."/>
            <person name="Henrissat B."/>
            <person name="Kuo A."/>
            <person name="Liang C."/>
            <person name="Lipzen A."/>
            <person name="Lutzoni F."/>
            <person name="Magnuson J."/>
            <person name="Mondo S."/>
            <person name="Nolan M."/>
            <person name="Ohm R."/>
            <person name="Pangilinan J."/>
            <person name="Park H.-J."/>
            <person name="Ramirez L."/>
            <person name="Alfaro M."/>
            <person name="Sun H."/>
            <person name="Tritt A."/>
            <person name="Yoshinaga Y."/>
            <person name="Zwiers L.-H."/>
            <person name="Turgeon B.G."/>
            <person name="Goodwin S.B."/>
            <person name="Spatafora J.W."/>
            <person name="Crous P.W."/>
            <person name="Grigoriev I.V."/>
        </authorList>
    </citation>
    <scope>NUCLEOTIDE SEQUENCE</scope>
    <source>
        <strain evidence="7">CBS 394.84</strain>
    </source>
</reference>
<comment type="subcellular location">
    <subcellularLocation>
        <location evidence="1">Membrane</location>
        <topology evidence="1">Multi-pass membrane protein</topology>
    </subcellularLocation>
</comment>
<dbReference type="EMBL" id="ML976615">
    <property type="protein sequence ID" value="KAF1848183.1"/>
    <property type="molecule type" value="Genomic_DNA"/>
</dbReference>
<keyword evidence="2 5" id="KW-0812">Transmembrane</keyword>
<evidence type="ECO:0000313" key="7">
    <source>
        <dbReference type="EMBL" id="KAF1848183.1"/>
    </source>
</evidence>
<evidence type="ECO:0000313" key="8">
    <source>
        <dbReference type="Proteomes" id="UP000800039"/>
    </source>
</evidence>
<dbReference type="OrthoDB" id="10021397at2759"/>
<evidence type="ECO:0000259" key="6">
    <source>
        <dbReference type="PROSITE" id="PS50850"/>
    </source>
</evidence>
<dbReference type="PROSITE" id="PS50850">
    <property type="entry name" value="MFS"/>
    <property type="match status" value="1"/>
</dbReference>
<gene>
    <name evidence="7" type="ORF">K460DRAFT_308149</name>
</gene>
<dbReference type="AlphaFoldDB" id="A0A9P4LB63"/>
<keyword evidence="4 5" id="KW-0472">Membrane</keyword>
<feature type="non-terminal residue" evidence="7">
    <location>
        <position position="494"/>
    </location>
</feature>
<protein>
    <submittedName>
        <fullName evidence="7">MFS general substrate transporter</fullName>
    </submittedName>
</protein>
<dbReference type="PANTHER" id="PTHR23501:SF199">
    <property type="entry name" value="MFS EFFLUX TRANSPORTER INPD-RELATED"/>
    <property type="match status" value="1"/>
</dbReference>
<dbReference type="GeneID" id="63847348"/>
<proteinExistence type="predicted"/>
<feature type="transmembrane region" description="Helical" evidence="5">
    <location>
        <begin position="270"/>
        <end position="291"/>
    </location>
</feature>
<dbReference type="Proteomes" id="UP000800039">
    <property type="component" value="Unassembled WGS sequence"/>
</dbReference>
<dbReference type="Pfam" id="PF07690">
    <property type="entry name" value="MFS_1"/>
    <property type="match status" value="1"/>
</dbReference>
<dbReference type="FunFam" id="1.20.1720.10:FF:000012">
    <property type="entry name" value="MFS toxin efflux pump (AflT)"/>
    <property type="match status" value="1"/>
</dbReference>
<dbReference type="RefSeq" id="XP_040790746.1">
    <property type="nucleotide sequence ID" value="XM_040930096.1"/>
</dbReference>
<feature type="transmembrane region" description="Helical" evidence="5">
    <location>
        <begin position="196"/>
        <end position="218"/>
    </location>
</feature>
<feature type="transmembrane region" description="Helical" evidence="5">
    <location>
        <begin position="127"/>
        <end position="149"/>
    </location>
</feature>
<name>A0A9P4LB63_9PLEO</name>
<feature type="transmembrane region" description="Helical" evidence="5">
    <location>
        <begin position="65"/>
        <end position="84"/>
    </location>
</feature>
<dbReference type="InterPro" id="IPR011701">
    <property type="entry name" value="MFS"/>
</dbReference>
<evidence type="ECO:0000256" key="1">
    <source>
        <dbReference type="ARBA" id="ARBA00004141"/>
    </source>
</evidence>
<dbReference type="SUPFAM" id="SSF103473">
    <property type="entry name" value="MFS general substrate transporter"/>
    <property type="match status" value="1"/>
</dbReference>
<keyword evidence="3 5" id="KW-1133">Transmembrane helix</keyword>
<evidence type="ECO:0000256" key="2">
    <source>
        <dbReference type="ARBA" id="ARBA00022692"/>
    </source>
</evidence>
<sequence length="494" mass="53076">MLSLCSCNFLVALDTTIIATAIPVISERFHALQDVGWYVSAYFLTNCAFQLLYGKLYTLYPVKWIYFGAVAIFEVGSLICAVAPNSPVFIFGRAVAGVGAAGTFSGSLIAIIYVVQPERRAAYSGMIVGMFGIASVAAPLIGGAFTSRVSWRWCFYINLPIGGVTLAALLFFLHTPKPPTPVANTSTSLWRKFAKFDPFGATFFLASITCLLLALQLGGTTFAFSSGRVIALYVVFGLLLIAFMALQFFGGENATIPTSVIKQRSMIFGMLYMFLVGSHFLTLVYFLPIWFQGVRGSSALQSGIQTLPILLAQTLFVVLGGIFVTMTGYYIPLMWASIVLTSIGAGLLTTLEVNSSSAKWIGYQIIYGIGGGLGYQQGITAAQTVLGNTEVAIGTALMVFVQNLGGTIFISAANNVFFTRLIKSLTTMAPDVNIEAITSAGATGFKDVVKPEEYPLVLHAYNSAIIDTFRIGLILACLSSLGAVGMEWRRASRK</sequence>
<dbReference type="FunFam" id="1.20.1250.20:FF:000196">
    <property type="entry name" value="MFS toxin efflux pump (AflT)"/>
    <property type="match status" value="1"/>
</dbReference>
<feature type="transmembrane region" description="Helical" evidence="5">
    <location>
        <begin position="464"/>
        <end position="484"/>
    </location>
</feature>
<dbReference type="Gene3D" id="1.20.1720.10">
    <property type="entry name" value="Multidrug resistance protein D"/>
    <property type="match status" value="1"/>
</dbReference>
<feature type="transmembrane region" description="Helical" evidence="5">
    <location>
        <begin position="35"/>
        <end position="53"/>
    </location>
</feature>
<organism evidence="7 8">
    <name type="scientific">Cucurbitaria berberidis CBS 394.84</name>
    <dbReference type="NCBI Taxonomy" id="1168544"/>
    <lineage>
        <taxon>Eukaryota</taxon>
        <taxon>Fungi</taxon>
        <taxon>Dikarya</taxon>
        <taxon>Ascomycota</taxon>
        <taxon>Pezizomycotina</taxon>
        <taxon>Dothideomycetes</taxon>
        <taxon>Pleosporomycetidae</taxon>
        <taxon>Pleosporales</taxon>
        <taxon>Pleosporineae</taxon>
        <taxon>Cucurbitariaceae</taxon>
        <taxon>Cucurbitaria</taxon>
    </lineage>
</organism>